<feature type="region of interest" description="Disordered" evidence="1">
    <location>
        <begin position="1752"/>
        <end position="1794"/>
    </location>
</feature>
<feature type="region of interest" description="Disordered" evidence="1">
    <location>
        <begin position="346"/>
        <end position="419"/>
    </location>
</feature>
<dbReference type="EMBL" id="KQ234361">
    <property type="protein sequence ID" value="KMZ78856.1"/>
    <property type="molecule type" value="Genomic_DNA"/>
</dbReference>
<dbReference type="GO" id="GO:0043022">
    <property type="term" value="F:ribosome binding"/>
    <property type="evidence" value="ECO:0007669"/>
    <property type="project" value="TreeGrafter"/>
</dbReference>
<gene>
    <name evidence="4" type="ORF">PVIIG_00251</name>
</gene>
<feature type="region of interest" description="Disordered" evidence="1">
    <location>
        <begin position="1418"/>
        <end position="1450"/>
    </location>
</feature>
<feature type="compositionally biased region" description="Gly residues" evidence="1">
    <location>
        <begin position="203"/>
        <end position="214"/>
    </location>
</feature>
<dbReference type="SMART" id="SM00184">
    <property type="entry name" value="RING"/>
    <property type="match status" value="1"/>
</dbReference>
<dbReference type="PANTHER" id="PTHR22938">
    <property type="entry name" value="ZINC FINGER PROTEIN 598"/>
    <property type="match status" value="1"/>
</dbReference>
<evidence type="ECO:0000313" key="4">
    <source>
        <dbReference type="EMBL" id="KMZ78856.1"/>
    </source>
</evidence>
<dbReference type="GO" id="GO:0016567">
    <property type="term" value="P:protein ubiquitination"/>
    <property type="evidence" value="ECO:0007669"/>
    <property type="project" value="TreeGrafter"/>
</dbReference>
<feature type="transmembrane region" description="Helical" evidence="2">
    <location>
        <begin position="1312"/>
        <end position="1334"/>
    </location>
</feature>
<feature type="region of interest" description="Disordered" evidence="1">
    <location>
        <begin position="197"/>
        <end position="230"/>
    </location>
</feature>
<evidence type="ECO:0000256" key="2">
    <source>
        <dbReference type="SAM" id="Phobius"/>
    </source>
</evidence>
<proteinExistence type="predicted"/>
<keyword evidence="2" id="KW-0812">Transmembrane</keyword>
<feature type="compositionally biased region" description="Basic and acidic residues" evidence="1">
    <location>
        <begin position="1708"/>
        <end position="1731"/>
    </location>
</feature>
<feature type="compositionally biased region" description="Polar residues" evidence="1">
    <location>
        <begin position="1639"/>
        <end position="1659"/>
    </location>
</feature>
<dbReference type="PANTHER" id="PTHR22938:SF0">
    <property type="entry name" value="E3 UBIQUITIN-PROTEIN LIGASE ZNF598"/>
    <property type="match status" value="1"/>
</dbReference>
<feature type="region of interest" description="Disordered" evidence="1">
    <location>
        <begin position="1524"/>
        <end position="1580"/>
    </location>
</feature>
<evidence type="ECO:0000259" key="3">
    <source>
        <dbReference type="SMART" id="SM00184"/>
    </source>
</evidence>
<evidence type="ECO:0000313" key="5">
    <source>
        <dbReference type="Proteomes" id="UP000053562"/>
    </source>
</evidence>
<name>A0A0J9S829_PLAVI</name>
<feature type="compositionally biased region" description="Basic and acidic residues" evidence="1">
    <location>
        <begin position="13"/>
        <end position="24"/>
    </location>
</feature>
<dbReference type="OrthoDB" id="3838338at2759"/>
<dbReference type="GO" id="GO:0061630">
    <property type="term" value="F:ubiquitin protein ligase activity"/>
    <property type="evidence" value="ECO:0007669"/>
    <property type="project" value="InterPro"/>
</dbReference>
<feature type="domain" description="RING-type" evidence="3">
    <location>
        <begin position="122"/>
        <end position="248"/>
    </location>
</feature>
<evidence type="ECO:0000256" key="1">
    <source>
        <dbReference type="SAM" id="MobiDB-lite"/>
    </source>
</evidence>
<dbReference type="InterPro" id="IPR044288">
    <property type="entry name" value="ZNF598/HEL2"/>
</dbReference>
<dbReference type="Proteomes" id="UP000053562">
    <property type="component" value="Unassembled WGS sequence"/>
</dbReference>
<feature type="region of interest" description="Disordered" evidence="1">
    <location>
        <begin position="1"/>
        <end position="24"/>
    </location>
</feature>
<feature type="transmembrane region" description="Helical" evidence="2">
    <location>
        <begin position="1048"/>
        <end position="1072"/>
    </location>
</feature>
<feature type="region of interest" description="Disordered" evidence="1">
    <location>
        <begin position="1592"/>
        <end position="1685"/>
    </location>
</feature>
<feature type="compositionally biased region" description="Basic and acidic residues" evidence="1">
    <location>
        <begin position="1783"/>
        <end position="1794"/>
    </location>
</feature>
<feature type="compositionally biased region" description="Polar residues" evidence="1">
    <location>
        <begin position="1536"/>
        <end position="1580"/>
    </location>
</feature>
<reference evidence="4 5" key="1">
    <citation type="submission" date="2011-08" db="EMBL/GenBank/DDBJ databases">
        <title>The Genome Sequence of Plasmodium vivax India VII.</title>
        <authorList>
            <consortium name="The Broad Institute Genome Sequencing Platform"/>
            <consortium name="The Broad Institute Genome Sequencing Center for Infectious Disease"/>
            <person name="Neafsey D."/>
            <person name="Carlton J."/>
            <person name="Barnwell J."/>
            <person name="Collins W."/>
            <person name="Escalante A."/>
            <person name="Mullikin J."/>
            <person name="Saul A."/>
            <person name="Guigo R."/>
            <person name="Camara F."/>
            <person name="Young S.K."/>
            <person name="Zeng Q."/>
            <person name="Gargeya S."/>
            <person name="Fitzgerald M."/>
            <person name="Haas B."/>
            <person name="Abouelleil A."/>
            <person name="Alvarado L."/>
            <person name="Arachchi H.M."/>
            <person name="Berlin A."/>
            <person name="Brown A."/>
            <person name="Chapman S.B."/>
            <person name="Chen Z."/>
            <person name="Dunbar C."/>
            <person name="Freedman E."/>
            <person name="Gearin G."/>
            <person name="Gellesch M."/>
            <person name="Goldberg J."/>
            <person name="Griggs A."/>
            <person name="Gujja S."/>
            <person name="Heiman D."/>
            <person name="Howarth C."/>
            <person name="Larson L."/>
            <person name="Lui A."/>
            <person name="MacDonald P.J.P."/>
            <person name="Montmayeur A."/>
            <person name="Murphy C."/>
            <person name="Neiman D."/>
            <person name="Pearson M."/>
            <person name="Priest M."/>
            <person name="Roberts A."/>
            <person name="Saif S."/>
            <person name="Shea T."/>
            <person name="Shenoy N."/>
            <person name="Sisk P."/>
            <person name="Stolte C."/>
            <person name="Sykes S."/>
            <person name="Wortman J."/>
            <person name="Nusbaum C."/>
            <person name="Birren B."/>
        </authorList>
    </citation>
    <scope>NUCLEOTIDE SEQUENCE [LARGE SCALE GENOMIC DNA]</scope>
    <source>
        <strain evidence="4 5">India VII</strain>
    </source>
</reference>
<organism evidence="4 5">
    <name type="scientific">Plasmodium vivax India VII</name>
    <dbReference type="NCBI Taxonomy" id="1077284"/>
    <lineage>
        <taxon>Eukaryota</taxon>
        <taxon>Sar</taxon>
        <taxon>Alveolata</taxon>
        <taxon>Apicomplexa</taxon>
        <taxon>Aconoidasida</taxon>
        <taxon>Haemosporida</taxon>
        <taxon>Plasmodiidae</taxon>
        <taxon>Plasmodium</taxon>
        <taxon>Plasmodium (Plasmodium)</taxon>
    </lineage>
</organism>
<dbReference type="GO" id="GO:0072344">
    <property type="term" value="P:rescue of stalled ribosome"/>
    <property type="evidence" value="ECO:0007669"/>
    <property type="project" value="InterPro"/>
</dbReference>
<keyword evidence="2" id="KW-1133">Transmembrane helix</keyword>
<feature type="compositionally biased region" description="Basic and acidic residues" evidence="1">
    <location>
        <begin position="389"/>
        <end position="416"/>
    </location>
</feature>
<feature type="region of interest" description="Disordered" evidence="1">
    <location>
        <begin position="1697"/>
        <end position="1740"/>
    </location>
</feature>
<feature type="compositionally biased region" description="Polar residues" evidence="1">
    <location>
        <begin position="1668"/>
        <end position="1680"/>
    </location>
</feature>
<feature type="compositionally biased region" description="Low complexity" evidence="1">
    <location>
        <begin position="1211"/>
        <end position="1236"/>
    </location>
</feature>
<feature type="region of interest" description="Disordered" evidence="1">
    <location>
        <begin position="1192"/>
        <end position="1236"/>
    </location>
</feature>
<protein>
    <recommendedName>
        <fullName evidence="3">RING-type domain-containing protein</fullName>
    </recommendedName>
</protein>
<dbReference type="InterPro" id="IPR001841">
    <property type="entry name" value="Znf_RING"/>
</dbReference>
<sequence length="1855" mass="211354">MYRGRNAAANGKSKHESAKCHEEKNAQGDKSMYVNISYHVRKLFSYCDADILRIEHNLLIYNSLIDNIKKNGNKIVKKEVEKIIREKEKNENYCLAEMKEEEHRISNFDLKKVELDFKFIECSLCFELIKFVCIQECNHTYCFLCFYRLLYMQKKEKDEDEENSRAVNANSGNSAYANYINSRSRVGNRNRNNYAYPDEYRGGRGGGAAGGGGSSVDISRPTSDKRRDGKDEKYNYEFDKDTMKCPFCKERNGYIFFCLNNFYTYFTYDNLLHTLLEQEDHERYVSYESSQFAELNGSSYHKREDLAGKGAQGGATPLTDSTRSIISLNTAALCAHKGLDGLDGLEGEEAEEDEEEEAKEAPMGGIPAVNPGQPPPKVESRKGTNLFSVREKGREKGREKDSEKDSVKETDGHPPSREQINCLTKNDIKKVFSSHYDDIIILRNILKKNVDNNANEGNSSTAKKGENLYLFFYYEKYIKRKREKIKYLLNGGVNTEKRYAFYAKIFVDTERKVFYEYFYIYSLSTLLTSYVCLLSPCIDYWTQILSKKVEKFKQNHRADKYFERIYINNEREILRKKNDSIYDKYQQYAKKLFRIRDEESELSDDYFRAVDLFTKTCFTNLDNINNINVLKSYCHRRLNELCRHMNEHSKTYCDICVGNSDNIFLFEYNIFFKRFIKMHVENGEKISENKFKIRHIYCHLCGFYLYDFDTFMNHINKYHFFCKFCFNKRPSDSKEAPKGDLEEDVVYYDQLHTHVYRDYENLFEHYKKKHHPCLYEQCIFVVFDNKIDLCFHLAEKHEEKGSNKRNKITFSIAGASYNEIRSGAHNGVGSYNAGASSYNAGASSYNAGASSYNTGVGSYNTGVGSYNTGVGSYNTGVGSYNTGASSYNTGASSYNTGASSYNAGGSAPHNHRLDEDDLAGESKEPFDVNKHKCIYNFKTFQDSWYFDYFIECKVKDFLTHFGSSEKIFFLYIVKRDMEIILRVFETLASKKSELYFTQEEIVQLNKKVIEEDFPQDRNNFFHFKLFFDYILEKIEYLSYNKEDLEKNYLYLFFNIIINRSFILYYSFFYLFLKSRHVRLEKVIEFVSGASATSSSISSRRGANGGTGGGPQNSANSEKTRHIYLCSHEMTQVKKRVEAEASGGPIELSKYGFLYLIFLFFKIDKHGFDKVYLLMRNISHLCSETYDRVEKATKKGGGTSSARDAHNGGGSKSSAPKSSPSALKSNPNTTHSSSNNSSSSILIALSAHQGERGKRDVRNGNTLLDAINISSSNELNELEDINQLIKKAMKKKNPNSNIINNLYDKKWDVSKKVVLDLLYYVEPSLNLVSFFYLFLSNYFSAYMKDPCINKFINISSENKKKIVKRISNDVDLSSLTSISKNLSSFVNAKALEECLSTGPEYYRIRKDIEVILRKMRSEQADRGGSDHQYHRDQRDGHLKRDKLSQDEKKHHVRSIDDTRLNANLYDVSLSLRNRFLNIIKSTKVNELYFIYFYVSSIMACTSPRSLPKAVDEFPTLKDRSEWVNERSGGAGATGTTSNHANHSGLTRASNLARNGTVNTASSIGKGTTAAGNNASLPSSYKNKVDKNKQLFSSSSRMNIDLEFPPLPEQKQEEVIQAPPKGGTSKKKGAKEGAAATKSAITANSSAATGKAANSQVLTNSLKKKKESEANSLENKNRSSGGTPDFSFANYPLLAGISVDSSSAKKGKSKSKDTGEGAEKDKQSKSTSKDKTSASKSKKSRDILKTFSPLEFPSLLPTTPVDEQKKKSNQSSSNIASANSVGSKTKPEKQKKESAKKIIDNQFYHPTLSLNNMSYLNVPESNVTYTIKKKNKLKRCNMCTYENTPERTRCELCESPL</sequence>
<dbReference type="SUPFAM" id="SSF57850">
    <property type="entry name" value="RING/U-box"/>
    <property type="match status" value="1"/>
</dbReference>
<feature type="compositionally biased region" description="Low complexity" evidence="1">
    <location>
        <begin position="1767"/>
        <end position="1782"/>
    </location>
</feature>
<feature type="region of interest" description="Disordered" evidence="1">
    <location>
        <begin position="1094"/>
        <end position="1116"/>
    </location>
</feature>
<keyword evidence="2" id="KW-0472">Membrane</keyword>
<feature type="compositionally biased region" description="Acidic residues" evidence="1">
    <location>
        <begin position="346"/>
        <end position="358"/>
    </location>
</feature>
<accession>A0A0J9S829</accession>